<dbReference type="InterPro" id="IPR025139">
    <property type="entry name" value="DUF4062"/>
</dbReference>
<evidence type="ECO:0000313" key="3">
    <source>
        <dbReference type="Proteomes" id="UP001198200"/>
    </source>
</evidence>
<dbReference type="Proteomes" id="UP001198200">
    <property type="component" value="Unassembled WGS sequence"/>
</dbReference>
<dbReference type="AlphaFoldDB" id="A0AAE3E5F8"/>
<feature type="domain" description="DUF4062" evidence="1">
    <location>
        <begin position="6"/>
        <end position="87"/>
    </location>
</feature>
<name>A0AAE3E5F8_9FIRM</name>
<accession>A0AAE3E5F8</accession>
<evidence type="ECO:0000313" key="2">
    <source>
        <dbReference type="EMBL" id="MCC2221661.1"/>
    </source>
</evidence>
<sequence>MEKKFQIFISSTYEDLKEERAKLVATILKDYHFPIGMEMFSADNVEQWEQIRRTIDSSDYYVLVIKRRYGSMTKDGISYTEKEYNYAKEKKIPVLAFVAARDAAITNSDIEDDPEKLFLLKKFTERVLVENPSEFWKNPDDLCTKVSQALHKQFETNQRRGWIKNNEVGGNDDIEKMNIQTLIDIKRKVEYEIIRKNKDIRLAYDFVDNIDDKILHSITKQTYIDNFNREIVLEIIGDQLRVGITTRIEFLNVKNDINYYSSSPRFETLEQAKSYKHEDFTINGVDYRDKIVSEIECTHENRQFPYLLRNAMPLVYDSNSITVVHKTSHKIPVNQFFHVYQLVFPCRSFLTTIIISGNQDNKYKLKTGTFSSFNVHTYEKHTSEYRKDGVNTITIGKWALPGSGYTVTLQKDIPEGKTEKSLMHSARMGVFFDDSVFVLKPEDLIKYRAANEEVSIDFNLNPYERSQTLYPKFLSFVLKYIDKMDLEVYLNANENAQLVVCINNVTDSLTGVSVEFKYSDLNMILQTFEFVLNKGENLLRIPLKDMYSMALSTISEICFVIHPDEIKQNQGTFQISNMRIE</sequence>
<dbReference type="Pfam" id="PF13271">
    <property type="entry name" value="DUF4062"/>
    <property type="match status" value="1"/>
</dbReference>
<dbReference type="EMBL" id="JAJEQN010000018">
    <property type="protein sequence ID" value="MCC2221661.1"/>
    <property type="molecule type" value="Genomic_DNA"/>
</dbReference>
<dbReference type="RefSeq" id="WP_308731749.1">
    <property type="nucleotide sequence ID" value="NZ_JAJEQN010000018.1"/>
</dbReference>
<comment type="caution">
    <text evidence="2">The sequence shown here is derived from an EMBL/GenBank/DDBJ whole genome shotgun (WGS) entry which is preliminary data.</text>
</comment>
<evidence type="ECO:0000259" key="1">
    <source>
        <dbReference type="Pfam" id="PF13271"/>
    </source>
</evidence>
<reference evidence="2 3" key="1">
    <citation type="submission" date="2021-10" db="EMBL/GenBank/DDBJ databases">
        <title>Anaerobic single-cell dispensing facilitates the cultivation of human gut bacteria.</title>
        <authorList>
            <person name="Afrizal A."/>
        </authorList>
    </citation>
    <scope>NUCLEOTIDE SEQUENCE [LARGE SCALE GENOMIC DNA]</scope>
    <source>
        <strain evidence="2 3">CLA-AA-H224</strain>
    </source>
</reference>
<organism evidence="2 3">
    <name type="scientific">Anthropogastromicrobium aceti</name>
    <dbReference type="NCBI Taxonomy" id="2981768"/>
    <lineage>
        <taxon>Bacteria</taxon>
        <taxon>Bacillati</taxon>
        <taxon>Bacillota</taxon>
        <taxon>Clostridia</taxon>
        <taxon>Lachnospirales</taxon>
        <taxon>Lachnospiraceae</taxon>
        <taxon>Anthropogastromicrobium</taxon>
    </lineage>
</organism>
<protein>
    <submittedName>
        <fullName evidence="2">DUF4062 domain-containing protein</fullName>
    </submittedName>
</protein>
<proteinExistence type="predicted"/>
<keyword evidence="3" id="KW-1185">Reference proteome</keyword>
<gene>
    <name evidence="2" type="ORF">LKD48_08455</name>
</gene>